<evidence type="ECO:0000256" key="1">
    <source>
        <dbReference type="SAM" id="SignalP"/>
    </source>
</evidence>
<comment type="caution">
    <text evidence="2">The sequence shown here is derived from an EMBL/GenBank/DDBJ whole genome shotgun (WGS) entry which is preliminary data.</text>
</comment>
<proteinExistence type="predicted"/>
<keyword evidence="1" id="KW-0732">Signal</keyword>
<evidence type="ECO:0000313" key="2">
    <source>
        <dbReference type="EMBL" id="KYQ70830.1"/>
    </source>
</evidence>
<dbReference type="AlphaFoldDB" id="A0A151XYB5"/>
<dbReference type="EMBL" id="LUAW01000043">
    <property type="protein sequence ID" value="KYQ70830.1"/>
    <property type="molecule type" value="Genomic_DNA"/>
</dbReference>
<dbReference type="Proteomes" id="UP000076276">
    <property type="component" value="Unassembled WGS sequence"/>
</dbReference>
<feature type="chain" id="PRO_5007592033" evidence="1">
    <location>
        <begin position="20"/>
        <end position="132"/>
    </location>
</feature>
<evidence type="ECO:0000313" key="3">
    <source>
        <dbReference type="Proteomes" id="UP000076276"/>
    </source>
</evidence>
<feature type="signal peptide" evidence="1">
    <location>
        <begin position="1"/>
        <end position="19"/>
    </location>
</feature>
<reference evidence="2 3" key="1">
    <citation type="submission" date="2016-03" db="EMBL/GenBank/DDBJ databases">
        <title>Acinetobacter genomospecies 28 strain ANC 4149.</title>
        <authorList>
            <person name="Radolfova-Krizova L."/>
            <person name="Nemec A."/>
        </authorList>
    </citation>
    <scope>NUCLEOTIDE SEQUENCE [LARGE SCALE GENOMIC DNA]</scope>
    <source>
        <strain evidence="2 3">ANC 4149</strain>
    </source>
</reference>
<protein>
    <submittedName>
        <fullName evidence="2">Uncharacterized protein</fullName>
    </submittedName>
</protein>
<name>A0A151XYB5_9GAMM</name>
<dbReference type="STRING" id="1806892.AZH43_17235"/>
<keyword evidence="3" id="KW-1185">Reference proteome</keyword>
<gene>
    <name evidence="2" type="ORF">AZH43_17235</name>
</gene>
<sequence>MKILIFILFLLGSVSTKSAISGELQDKPRIIGNYEISDCRDKGFFARTIIQDMFHGKTREMALKANKLNPLISDKYYKAQNQRKENVINYLYDHDGKLSFENSTEYERLDYISLLSVEVMANCLGFNDGFQD</sequence>
<dbReference type="RefSeq" id="WP_067671396.1">
    <property type="nucleotide sequence ID" value="NZ_CBCSIK010000012.1"/>
</dbReference>
<organism evidence="2 3">
    <name type="scientific">Acinetobacter pragensis</name>
    <dbReference type="NCBI Taxonomy" id="1806892"/>
    <lineage>
        <taxon>Bacteria</taxon>
        <taxon>Pseudomonadati</taxon>
        <taxon>Pseudomonadota</taxon>
        <taxon>Gammaproteobacteria</taxon>
        <taxon>Moraxellales</taxon>
        <taxon>Moraxellaceae</taxon>
        <taxon>Acinetobacter</taxon>
    </lineage>
</organism>
<accession>A0A151XYB5</accession>